<accession>D3HME1</accession>
<keyword evidence="2" id="KW-1185">Reference proteome</keyword>
<reference evidence="1 2" key="1">
    <citation type="journal article" date="2010" name="PLoS Genet.">
        <title>Analysis of the Legionella longbeachae genome and transcriptome uncovers unique strategies to cause Legionnaires' disease.</title>
        <authorList>
            <person name="Cazalet C."/>
            <person name="Gomez-Valero L."/>
            <person name="Rusniok C."/>
            <person name="Lomma M."/>
            <person name="Dervins-Ravault D."/>
            <person name="Newton H."/>
            <person name="Sansom F."/>
            <person name="Jarraud S."/>
            <person name="Zidane N."/>
            <person name="Ma L."/>
            <person name="Bouchier C."/>
            <person name="Etienne J."/>
            <person name="Hartland E."/>
            <person name="Buchrieser C."/>
        </authorList>
    </citation>
    <scope>NUCLEOTIDE SEQUENCE [LARGE SCALE GENOMIC DNA]</scope>
    <source>
        <strain evidence="1 2">NSW150</strain>
    </source>
</reference>
<gene>
    <name evidence="1" type="ordered locus">LLO_4088</name>
</gene>
<organism evidence="1 2">
    <name type="scientific">Legionella longbeachae serogroup 1 (strain NSW150)</name>
    <dbReference type="NCBI Taxonomy" id="661367"/>
    <lineage>
        <taxon>Bacteria</taxon>
        <taxon>Pseudomonadati</taxon>
        <taxon>Pseudomonadota</taxon>
        <taxon>Gammaproteobacteria</taxon>
        <taxon>Legionellales</taxon>
        <taxon>Legionellaceae</taxon>
        <taxon>Legionella</taxon>
    </lineage>
</organism>
<proteinExistence type="predicted"/>
<protein>
    <submittedName>
        <fullName evidence="1">Uncharacterized protein</fullName>
    </submittedName>
</protein>
<dbReference type="RefSeq" id="WP_003634432.1">
    <property type="nucleotide sequence ID" value="NC_013861.1"/>
</dbReference>
<dbReference type="HOGENOM" id="CLU_2935923_0_0_6"/>
<dbReference type="KEGG" id="llo:LLO_4088"/>
<dbReference type="EMBL" id="FN650140">
    <property type="protein sequence ID" value="CBJ13630.1"/>
    <property type="molecule type" value="Genomic_DNA"/>
</dbReference>
<dbReference type="AlphaFoldDB" id="D3HME1"/>
<dbReference type="GeneID" id="40927360"/>
<evidence type="ECO:0000313" key="1">
    <source>
        <dbReference type="EMBL" id="CBJ13630.1"/>
    </source>
</evidence>
<name>D3HME1_LEGLN</name>
<dbReference type="Proteomes" id="UP000001060">
    <property type="component" value="Chromosome"/>
</dbReference>
<evidence type="ECO:0000313" key="2">
    <source>
        <dbReference type="Proteomes" id="UP000001060"/>
    </source>
</evidence>
<sequence length="60" mass="6860">MTSSTKASLLHRTTKVVRQHLLNGVNSLGSLLEPNTYDRDVLQILKQMAGDRWWATWGYT</sequence>